<reference evidence="8 9" key="1">
    <citation type="submission" date="2018-10" db="EMBL/GenBank/DDBJ databases">
        <title>Genome Sequence of Cohnella sp.</title>
        <authorList>
            <person name="Srinivasan S."/>
            <person name="Kim M.K."/>
        </authorList>
    </citation>
    <scope>NUCLEOTIDE SEQUENCE [LARGE SCALE GENOMIC DNA]</scope>
    <source>
        <strain evidence="8 9">18JY8-7</strain>
    </source>
</reference>
<evidence type="ECO:0000259" key="7">
    <source>
        <dbReference type="PROSITE" id="PS50850"/>
    </source>
</evidence>
<evidence type="ECO:0000256" key="6">
    <source>
        <dbReference type="SAM" id="Phobius"/>
    </source>
</evidence>
<feature type="transmembrane region" description="Helical" evidence="6">
    <location>
        <begin position="236"/>
        <end position="254"/>
    </location>
</feature>
<dbReference type="AlphaFoldDB" id="A0A3G3JUL3"/>
<evidence type="ECO:0000256" key="5">
    <source>
        <dbReference type="ARBA" id="ARBA00023136"/>
    </source>
</evidence>
<gene>
    <name evidence="8" type="ORF">EAV92_04655</name>
</gene>
<feature type="transmembrane region" description="Helical" evidence="6">
    <location>
        <begin position="126"/>
        <end position="148"/>
    </location>
</feature>
<feature type="transmembrane region" description="Helical" evidence="6">
    <location>
        <begin position="289"/>
        <end position="308"/>
    </location>
</feature>
<dbReference type="InterPro" id="IPR036259">
    <property type="entry name" value="MFS_trans_sf"/>
</dbReference>
<dbReference type="GO" id="GO:0005886">
    <property type="term" value="C:plasma membrane"/>
    <property type="evidence" value="ECO:0007669"/>
    <property type="project" value="UniProtKB-SubCell"/>
</dbReference>
<dbReference type="RefSeq" id="WP_123039977.1">
    <property type="nucleotide sequence ID" value="NZ_CP033433.1"/>
</dbReference>
<dbReference type="PANTHER" id="PTHR23526:SF4">
    <property type="entry name" value="INTEGRAL MEMBRANE TRANSPORT PROTEIN"/>
    <property type="match status" value="1"/>
</dbReference>
<dbReference type="EMBL" id="CP033433">
    <property type="protein sequence ID" value="AYQ71916.1"/>
    <property type="molecule type" value="Genomic_DNA"/>
</dbReference>
<name>A0A3G3JUL3_9BACL</name>
<dbReference type="InterPro" id="IPR052528">
    <property type="entry name" value="Sugar_transport-like"/>
</dbReference>
<dbReference type="Gene3D" id="1.20.1250.20">
    <property type="entry name" value="MFS general substrate transporter like domains"/>
    <property type="match status" value="1"/>
</dbReference>
<dbReference type="CDD" id="cd17325">
    <property type="entry name" value="MFS_MdtG_SLC18_like"/>
    <property type="match status" value="1"/>
</dbReference>
<feature type="transmembrane region" description="Helical" evidence="6">
    <location>
        <begin position="266"/>
        <end position="283"/>
    </location>
</feature>
<dbReference type="InterPro" id="IPR011701">
    <property type="entry name" value="MFS"/>
</dbReference>
<evidence type="ECO:0000256" key="3">
    <source>
        <dbReference type="ARBA" id="ARBA00022692"/>
    </source>
</evidence>
<evidence type="ECO:0000256" key="1">
    <source>
        <dbReference type="ARBA" id="ARBA00004651"/>
    </source>
</evidence>
<evidence type="ECO:0000313" key="8">
    <source>
        <dbReference type="EMBL" id="AYQ71916.1"/>
    </source>
</evidence>
<keyword evidence="3 6" id="KW-0812">Transmembrane</keyword>
<evidence type="ECO:0000313" key="9">
    <source>
        <dbReference type="Proteomes" id="UP000269097"/>
    </source>
</evidence>
<dbReference type="PROSITE" id="PS50850">
    <property type="entry name" value="MFS"/>
    <property type="match status" value="1"/>
</dbReference>
<sequence>MLLSKIIAIVLGFQVMLNMTRPLISLYGTGLGADTFQIGLLTATYAFFPLVLAIPLGRLADRIGDRIPVVAGTLGITAGIGLPFVWDSLPSLYLSQAIVGVTQILMNISLQNIIGNAATKDNRDHYFSMFSMAVSIGGVLGPVAGGYMAERASFPFAFLVAACVGLMPIAISFFLPATVRGRGTGGAPDGSTLALLKMPVLRKALFSSALVLYSRDVFVAYFPLLGQQYGLSASQTGWIITVQGIAMMAIRLFLYRLTRTAGRNEVLLVSILTAGLSFLLVPLTESTVLLALIAVVMGAGLGCGQPLSMTTTYNASPRERTGEVLGLRLATNRLSQMIGPLFFGLLGSWAGLVSVFYVSGIFLVGGAWAARPSRDDEDGREEPKSA</sequence>
<comment type="subcellular location">
    <subcellularLocation>
        <location evidence="1">Cell membrane</location>
        <topology evidence="1">Multi-pass membrane protein</topology>
    </subcellularLocation>
</comment>
<dbReference type="Proteomes" id="UP000269097">
    <property type="component" value="Chromosome"/>
</dbReference>
<dbReference type="Pfam" id="PF07690">
    <property type="entry name" value="MFS_1"/>
    <property type="match status" value="2"/>
</dbReference>
<organism evidence="8 9">
    <name type="scientific">Cohnella candidum</name>
    <dbReference type="NCBI Taxonomy" id="2674991"/>
    <lineage>
        <taxon>Bacteria</taxon>
        <taxon>Bacillati</taxon>
        <taxon>Bacillota</taxon>
        <taxon>Bacilli</taxon>
        <taxon>Bacillales</taxon>
        <taxon>Paenibacillaceae</taxon>
        <taxon>Cohnella</taxon>
    </lineage>
</organism>
<feature type="transmembrane region" description="Helical" evidence="6">
    <location>
        <begin position="204"/>
        <end position="224"/>
    </location>
</feature>
<keyword evidence="4 6" id="KW-1133">Transmembrane helix</keyword>
<feature type="transmembrane region" description="Helical" evidence="6">
    <location>
        <begin position="92"/>
        <end position="114"/>
    </location>
</feature>
<proteinExistence type="predicted"/>
<dbReference type="InterPro" id="IPR001958">
    <property type="entry name" value="Tet-R_TetA/multi-R_MdtG-like"/>
</dbReference>
<accession>A0A3G3JUL3</accession>
<feature type="transmembrane region" description="Helical" evidence="6">
    <location>
        <begin position="341"/>
        <end position="370"/>
    </location>
</feature>
<dbReference type="KEGG" id="coh:EAV92_04655"/>
<keyword evidence="9" id="KW-1185">Reference proteome</keyword>
<dbReference type="GO" id="GO:0022857">
    <property type="term" value="F:transmembrane transporter activity"/>
    <property type="evidence" value="ECO:0007669"/>
    <property type="project" value="InterPro"/>
</dbReference>
<dbReference type="PANTHER" id="PTHR23526">
    <property type="entry name" value="INTEGRAL MEMBRANE TRANSPORT PROTEIN-RELATED"/>
    <property type="match status" value="1"/>
</dbReference>
<dbReference type="InterPro" id="IPR020846">
    <property type="entry name" value="MFS_dom"/>
</dbReference>
<evidence type="ECO:0000256" key="2">
    <source>
        <dbReference type="ARBA" id="ARBA00022448"/>
    </source>
</evidence>
<feature type="domain" description="Major facilitator superfamily (MFS) profile" evidence="7">
    <location>
        <begin position="1"/>
        <end position="377"/>
    </location>
</feature>
<feature type="transmembrane region" description="Helical" evidence="6">
    <location>
        <begin position="154"/>
        <end position="175"/>
    </location>
</feature>
<keyword evidence="2" id="KW-0813">Transport</keyword>
<feature type="transmembrane region" description="Helical" evidence="6">
    <location>
        <begin position="67"/>
        <end position="86"/>
    </location>
</feature>
<feature type="transmembrane region" description="Helical" evidence="6">
    <location>
        <begin position="35"/>
        <end position="55"/>
    </location>
</feature>
<protein>
    <submittedName>
        <fullName evidence="8">MFS transporter</fullName>
    </submittedName>
</protein>
<evidence type="ECO:0000256" key="4">
    <source>
        <dbReference type="ARBA" id="ARBA00022989"/>
    </source>
</evidence>
<dbReference type="SUPFAM" id="SSF103473">
    <property type="entry name" value="MFS general substrate transporter"/>
    <property type="match status" value="1"/>
</dbReference>
<keyword evidence="5 6" id="KW-0472">Membrane</keyword>
<dbReference type="PRINTS" id="PR01035">
    <property type="entry name" value="TCRTETA"/>
</dbReference>